<dbReference type="Gene3D" id="3.40.30.10">
    <property type="entry name" value="Glutaredoxin"/>
    <property type="match status" value="1"/>
</dbReference>
<feature type="domain" description="Thioredoxin-like fold" evidence="1">
    <location>
        <begin position="8"/>
        <end position="150"/>
    </location>
</feature>
<dbReference type="InterPro" id="IPR012336">
    <property type="entry name" value="Thioredoxin-like_fold"/>
</dbReference>
<proteinExistence type="predicted"/>
<accession>A0ABW4E1E2</accession>
<evidence type="ECO:0000259" key="1">
    <source>
        <dbReference type="Pfam" id="PF13462"/>
    </source>
</evidence>
<reference evidence="3" key="1">
    <citation type="journal article" date="2019" name="Int. J. Syst. Evol. Microbiol.">
        <title>The Global Catalogue of Microorganisms (GCM) 10K type strain sequencing project: providing services to taxonomists for standard genome sequencing and annotation.</title>
        <authorList>
            <consortium name="The Broad Institute Genomics Platform"/>
            <consortium name="The Broad Institute Genome Sequencing Center for Infectious Disease"/>
            <person name="Wu L."/>
            <person name="Ma J."/>
        </authorList>
    </citation>
    <scope>NUCLEOTIDE SEQUENCE [LARGE SCALE GENOMIC DNA]</scope>
    <source>
        <strain evidence="3">CCM 8903</strain>
    </source>
</reference>
<organism evidence="2 3">
    <name type="scientific">Lacticaseibacillus baoqingensis</name>
    <dbReference type="NCBI Taxonomy" id="2486013"/>
    <lineage>
        <taxon>Bacteria</taxon>
        <taxon>Bacillati</taxon>
        <taxon>Bacillota</taxon>
        <taxon>Bacilli</taxon>
        <taxon>Lactobacillales</taxon>
        <taxon>Lactobacillaceae</taxon>
        <taxon>Lacticaseibacillus</taxon>
    </lineage>
</organism>
<evidence type="ECO:0000313" key="3">
    <source>
        <dbReference type="Proteomes" id="UP001597252"/>
    </source>
</evidence>
<dbReference type="Gene3D" id="1.10.1200.90">
    <property type="entry name" value="DsbA-like domain"/>
    <property type="match status" value="1"/>
</dbReference>
<dbReference type="InterPro" id="IPR036249">
    <property type="entry name" value="Thioredoxin-like_sf"/>
</dbReference>
<gene>
    <name evidence="2" type="ORF">ACFQ5J_00785</name>
</gene>
<dbReference type="Proteomes" id="UP001597252">
    <property type="component" value="Unassembled WGS sequence"/>
</dbReference>
<dbReference type="RefSeq" id="WP_164508499.1">
    <property type="nucleotide sequence ID" value="NZ_JBHTON010000002.1"/>
</dbReference>
<dbReference type="EMBL" id="JBHTON010000002">
    <property type="protein sequence ID" value="MFD1483782.1"/>
    <property type="molecule type" value="Genomic_DNA"/>
</dbReference>
<evidence type="ECO:0000313" key="2">
    <source>
        <dbReference type="EMBL" id="MFD1483782.1"/>
    </source>
</evidence>
<name>A0ABW4E1E2_9LACO</name>
<comment type="caution">
    <text evidence="2">The sequence shown here is derived from an EMBL/GenBank/DDBJ whole genome shotgun (WGS) entry which is preliminary data.</text>
</comment>
<dbReference type="SUPFAM" id="SSF52833">
    <property type="entry name" value="Thioredoxin-like"/>
    <property type="match status" value="1"/>
</dbReference>
<sequence length="160" mass="17491">MSQFQASNTLTFGNANAPHQVWAVLNLGCSDTRDWFNAHFDALEKAVAAGRVQLHIQFWSKQKVPLVSGNVANAYIDYHDPQAALAYTKAVFADQDALKAAPDVRAYLEQTYGVTRNPQAELVDAQVAEAIAAAGITSVPTIVYDGQLYFDETLAKLPEF</sequence>
<protein>
    <submittedName>
        <fullName evidence="2">Thioredoxin domain-containing protein</fullName>
    </submittedName>
</protein>
<dbReference type="Pfam" id="PF13462">
    <property type="entry name" value="Thioredoxin_4"/>
    <property type="match status" value="1"/>
</dbReference>
<keyword evidence="3" id="KW-1185">Reference proteome</keyword>